<dbReference type="EMBL" id="MVBM01000002">
    <property type="protein sequence ID" value="OOK78707.1"/>
    <property type="molecule type" value="Genomic_DNA"/>
</dbReference>
<evidence type="ECO:0000313" key="3">
    <source>
        <dbReference type="Proteomes" id="UP000189229"/>
    </source>
</evidence>
<evidence type="ECO:0000256" key="1">
    <source>
        <dbReference type="SAM" id="MobiDB-lite"/>
    </source>
</evidence>
<dbReference type="AlphaFoldDB" id="A0A1V3XHM5"/>
<reference evidence="2 3" key="1">
    <citation type="submission" date="2017-02" db="EMBL/GenBank/DDBJ databases">
        <title>Complete genome sequences of Mycobacterium kansasii strains isolated from rhesus macaques.</title>
        <authorList>
            <person name="Panda A."/>
            <person name="Nagaraj S."/>
            <person name="Zhao X."/>
            <person name="Tettelin H."/>
            <person name="Detolla L.J."/>
        </authorList>
    </citation>
    <scope>NUCLEOTIDE SEQUENCE [LARGE SCALE GENOMIC DNA]</scope>
    <source>
        <strain evidence="2 3">11-3813</strain>
    </source>
</reference>
<feature type="region of interest" description="Disordered" evidence="1">
    <location>
        <begin position="165"/>
        <end position="187"/>
    </location>
</feature>
<gene>
    <name evidence="2" type="ORF">BZL30_2848</name>
</gene>
<organism evidence="2 3">
    <name type="scientific">Mycobacterium kansasii</name>
    <dbReference type="NCBI Taxonomy" id="1768"/>
    <lineage>
        <taxon>Bacteria</taxon>
        <taxon>Bacillati</taxon>
        <taxon>Actinomycetota</taxon>
        <taxon>Actinomycetes</taxon>
        <taxon>Mycobacteriales</taxon>
        <taxon>Mycobacteriaceae</taxon>
        <taxon>Mycobacterium</taxon>
    </lineage>
</organism>
<name>A0A1V3XHM5_MYCKA</name>
<proteinExistence type="predicted"/>
<comment type="caution">
    <text evidence="2">The sequence shown here is derived from an EMBL/GenBank/DDBJ whole genome shotgun (WGS) entry which is preliminary data.</text>
</comment>
<protein>
    <submittedName>
        <fullName evidence="2">Polysaccharide deacetylase domain protein</fullName>
    </submittedName>
</protein>
<evidence type="ECO:0000313" key="2">
    <source>
        <dbReference type="EMBL" id="OOK78707.1"/>
    </source>
</evidence>
<accession>A0A1V3XHM5</accession>
<dbReference type="Proteomes" id="UP000189229">
    <property type="component" value="Unassembled WGS sequence"/>
</dbReference>
<sequence length="187" mass="20528">MSESRRGRQRPTHATTAQDVLGARVEIPQPTIGVRENCWCPTSLALNRRTGIRDLLLDLVIAAAGEDRVGHRVRMQRHQAIARNVTGFVPGEHPERTAVAAIAVAQHPEHLVQHGDPLRVGQVFHPFNRGRVDCAAVDCTVERSSAQSQHGQIDLACIGASDRQPKPVGPEGFVAANHARRQEYRRG</sequence>